<sequence length="711" mass="79217">MAPNTESRIASVKSHLEAKKQVKARQPIQTPTPTESLAAERANPSFPIRELTYYLDGSEEDTKLYEKFMFELERDPLWNMDDHYNLSLPEVRERTLAKLRNVLPSLASETPEVFLKRIILMGLVDPAFYTRLGVHSGLFFGTIQGQATPAQYAYWVKKGAMALNGVTGCFAMTELGHGSNVAALETTATFDEATDEFIIHTPTTTATKWWIGGAAHTATHTTAFAQLIVKGKNYGVKPFVVQLRDPKTFNLLPGINIGDIGKKMGRDGIDNGWIQFTYVRIPRQNMLMKFAKVTRTGKVIQPPLAQLAYGALISGRVTMIRDSANYAKKALTIALRYAAVRRQFSSDPKQPETKILDYVIHQNRLLPLLAEAIAVNFTSMEVSKQYNQLMSQMQNTRPGQDLTETIELLKETHATTAGLKAFCTWNCLSAIEQCRQACGGHGYSGYTGLASMYSDFAVQCTWEGDNTILTLQTGRSLISSYADIKRGNNVSKGFNYLKMADKLSTFRCPGDDVASIVNFETISEAWGVVAASAVKISADIYENAKTKSISKDAALESCAVERLHAARMHSFGYIFNKFADAVRQAPESIREVLTKLCLLYGLHSIKENAGEFLSCEYFTAAHMAVIREQVNHLCSVIRPDAIPLVDSFNYSDYIINSPLGRYDGNVYEAYFNLVKSNNPQEPVPYFKSVIRPILTANYNQTEIPDLEIDQQ</sequence>
<dbReference type="InterPro" id="IPR046373">
    <property type="entry name" value="Acyl-CoA_Oxase/DH_mid-dom_sf"/>
</dbReference>
<dbReference type="Gene3D" id="1.20.140.10">
    <property type="entry name" value="Butyryl-CoA Dehydrogenase, subunit A, domain 3"/>
    <property type="match status" value="2"/>
</dbReference>
<dbReference type="Pfam" id="PF02770">
    <property type="entry name" value="Acyl-CoA_dh_M"/>
    <property type="match status" value="1"/>
</dbReference>
<evidence type="ECO:0000256" key="10">
    <source>
        <dbReference type="ARBA" id="ARBA00023098"/>
    </source>
</evidence>
<dbReference type="GO" id="GO:0003997">
    <property type="term" value="F:acyl-CoA oxidase activity"/>
    <property type="evidence" value="ECO:0007669"/>
    <property type="project" value="UniProtKB-EC"/>
</dbReference>
<keyword evidence="19" id="KW-1185">Reference proteome</keyword>
<dbReference type="InterPro" id="IPR036250">
    <property type="entry name" value="AcylCo_DH-like_C"/>
</dbReference>
<keyword evidence="11" id="KW-0576">Peroxisome</keyword>
<keyword evidence="7 12" id="KW-0274">FAD</keyword>
<dbReference type="InterPro" id="IPR055060">
    <property type="entry name" value="ACOX_C_alpha1"/>
</dbReference>
<feature type="domain" description="Acyl-CoA oxidase C-alpha1" evidence="17">
    <location>
        <begin position="309"/>
        <end position="478"/>
    </location>
</feature>
<evidence type="ECO:0000313" key="19">
    <source>
        <dbReference type="Proteomes" id="UP001479436"/>
    </source>
</evidence>
<dbReference type="InterPro" id="IPR009100">
    <property type="entry name" value="AcylCoA_DH/oxidase_NM_dom_sf"/>
</dbReference>
<dbReference type="InterPro" id="IPR012258">
    <property type="entry name" value="Acyl-CoA_oxidase"/>
</dbReference>
<dbReference type="InterPro" id="IPR037069">
    <property type="entry name" value="AcylCoA_DH/ox_N_sf"/>
</dbReference>
<keyword evidence="10" id="KW-0443">Lipid metabolism</keyword>
<feature type="region of interest" description="Disordered" evidence="13">
    <location>
        <begin position="16"/>
        <end position="41"/>
    </location>
</feature>
<evidence type="ECO:0000256" key="7">
    <source>
        <dbReference type="ARBA" id="ARBA00022827"/>
    </source>
</evidence>
<dbReference type="InterPro" id="IPR029320">
    <property type="entry name" value="Acyl-CoA_ox_N"/>
</dbReference>
<evidence type="ECO:0000256" key="13">
    <source>
        <dbReference type="SAM" id="MobiDB-lite"/>
    </source>
</evidence>
<proteinExistence type="inferred from homology"/>
<dbReference type="PANTHER" id="PTHR10909:SF352">
    <property type="entry name" value="ACYL-COENZYME A OXIDASE-LIKE PROTEIN"/>
    <property type="match status" value="1"/>
</dbReference>
<evidence type="ECO:0000256" key="3">
    <source>
        <dbReference type="ARBA" id="ARBA00004275"/>
    </source>
</evidence>
<dbReference type="InterPro" id="IPR006091">
    <property type="entry name" value="Acyl-CoA_Oxase/DH_mid-dom"/>
</dbReference>
<dbReference type="Pfam" id="PF14749">
    <property type="entry name" value="Acyl-CoA_ox_N"/>
    <property type="match status" value="1"/>
</dbReference>
<protein>
    <recommendedName>
        <fullName evidence="12">Acyl-coenzyme A oxidase</fullName>
    </recommendedName>
</protein>
<organism evidence="18 19">
    <name type="scientific">Basidiobolus ranarum</name>
    <dbReference type="NCBI Taxonomy" id="34480"/>
    <lineage>
        <taxon>Eukaryota</taxon>
        <taxon>Fungi</taxon>
        <taxon>Fungi incertae sedis</taxon>
        <taxon>Zoopagomycota</taxon>
        <taxon>Entomophthoromycotina</taxon>
        <taxon>Basidiobolomycetes</taxon>
        <taxon>Basidiobolales</taxon>
        <taxon>Basidiobolaceae</taxon>
        <taxon>Basidiobolus</taxon>
    </lineage>
</organism>
<dbReference type="SUPFAM" id="SSF56645">
    <property type="entry name" value="Acyl-CoA dehydrogenase NM domain-like"/>
    <property type="match status" value="1"/>
</dbReference>
<dbReference type="PANTHER" id="PTHR10909">
    <property type="entry name" value="ELECTRON TRANSPORT OXIDOREDUCTASE"/>
    <property type="match status" value="1"/>
</dbReference>
<dbReference type="Pfam" id="PF22924">
    <property type="entry name" value="ACOX_C_alpha1"/>
    <property type="match status" value="1"/>
</dbReference>
<comment type="caution">
    <text evidence="18">The sequence shown here is derived from an EMBL/GenBank/DDBJ whole genome shotgun (WGS) entry which is preliminary data.</text>
</comment>
<feature type="domain" description="Acyl-coenzyme A oxidase N-terminal" evidence="16">
    <location>
        <begin position="48"/>
        <end position="158"/>
    </location>
</feature>
<evidence type="ECO:0000256" key="12">
    <source>
        <dbReference type="PIRNR" id="PIRNR000168"/>
    </source>
</evidence>
<accession>A0ABR2VMI5</accession>
<evidence type="ECO:0000259" key="16">
    <source>
        <dbReference type="Pfam" id="PF14749"/>
    </source>
</evidence>
<evidence type="ECO:0000256" key="5">
    <source>
        <dbReference type="ARBA" id="ARBA00006288"/>
    </source>
</evidence>
<evidence type="ECO:0000256" key="9">
    <source>
        <dbReference type="ARBA" id="ARBA00023002"/>
    </source>
</evidence>
<evidence type="ECO:0000256" key="4">
    <source>
        <dbReference type="ARBA" id="ARBA00004846"/>
    </source>
</evidence>
<evidence type="ECO:0000313" key="18">
    <source>
        <dbReference type="EMBL" id="KAK9675300.1"/>
    </source>
</evidence>
<keyword evidence="8" id="KW-0276">Fatty acid metabolism</keyword>
<evidence type="ECO:0000256" key="11">
    <source>
        <dbReference type="ARBA" id="ARBA00023140"/>
    </source>
</evidence>
<evidence type="ECO:0000256" key="1">
    <source>
        <dbReference type="ARBA" id="ARBA00001201"/>
    </source>
</evidence>
<dbReference type="InterPro" id="IPR002655">
    <property type="entry name" value="Acyl-CoA_oxidase_C"/>
</dbReference>
<evidence type="ECO:0000259" key="15">
    <source>
        <dbReference type="Pfam" id="PF02770"/>
    </source>
</evidence>
<keyword evidence="6 12" id="KW-0285">Flavoprotein</keyword>
<dbReference type="Pfam" id="PF01756">
    <property type="entry name" value="ACOX"/>
    <property type="match status" value="1"/>
</dbReference>
<feature type="domain" description="Acyl-CoA oxidase C-terminal" evidence="14">
    <location>
        <begin position="519"/>
        <end position="694"/>
    </location>
</feature>
<comment type="pathway">
    <text evidence="4">Lipid metabolism; peroxisomal fatty acid beta-oxidation.</text>
</comment>
<dbReference type="Proteomes" id="UP001479436">
    <property type="component" value="Unassembled WGS sequence"/>
</dbReference>
<dbReference type="Gene3D" id="2.40.110.10">
    <property type="entry name" value="Butyryl-CoA Dehydrogenase, subunit A, domain 2"/>
    <property type="match status" value="1"/>
</dbReference>
<evidence type="ECO:0000259" key="17">
    <source>
        <dbReference type="Pfam" id="PF22924"/>
    </source>
</evidence>
<evidence type="ECO:0000259" key="14">
    <source>
        <dbReference type="Pfam" id="PF01756"/>
    </source>
</evidence>
<comment type="catalytic activity">
    <reaction evidence="1">
        <text>a 2,3-saturated acyl-CoA + O2 = a (2E)-enoyl-CoA + H2O2</text>
        <dbReference type="Rhea" id="RHEA:38959"/>
        <dbReference type="ChEBI" id="CHEBI:15379"/>
        <dbReference type="ChEBI" id="CHEBI:16240"/>
        <dbReference type="ChEBI" id="CHEBI:58856"/>
        <dbReference type="ChEBI" id="CHEBI:65111"/>
        <dbReference type="EC" id="1.3.3.6"/>
    </reaction>
</comment>
<dbReference type="PIRSF" id="PIRSF000168">
    <property type="entry name" value="Acyl-CoA_oxidase"/>
    <property type="match status" value="1"/>
</dbReference>
<dbReference type="SUPFAM" id="SSF47203">
    <property type="entry name" value="Acyl-CoA dehydrogenase C-terminal domain-like"/>
    <property type="match status" value="2"/>
</dbReference>
<dbReference type="EMBL" id="JASJQH010009664">
    <property type="protein sequence ID" value="KAK9675300.1"/>
    <property type="molecule type" value="Genomic_DNA"/>
</dbReference>
<comment type="subcellular location">
    <subcellularLocation>
        <location evidence="3">Peroxisome</location>
    </subcellularLocation>
</comment>
<gene>
    <name evidence="18" type="primary">POX1_5</name>
    <name evidence="18" type="ORF">K7432_016528</name>
</gene>
<evidence type="ECO:0000256" key="2">
    <source>
        <dbReference type="ARBA" id="ARBA00001974"/>
    </source>
</evidence>
<evidence type="ECO:0000256" key="8">
    <source>
        <dbReference type="ARBA" id="ARBA00022832"/>
    </source>
</evidence>
<name>A0ABR2VMI5_9FUNG</name>
<keyword evidence="9 18" id="KW-0560">Oxidoreductase</keyword>
<dbReference type="Gene3D" id="1.10.540.10">
    <property type="entry name" value="Acyl-CoA dehydrogenase/oxidase, N-terminal domain"/>
    <property type="match status" value="1"/>
</dbReference>
<feature type="domain" description="Acyl-CoA oxidase/dehydrogenase middle" evidence="15">
    <location>
        <begin position="169"/>
        <end position="277"/>
    </location>
</feature>
<comment type="cofactor">
    <cofactor evidence="2">
        <name>FAD</name>
        <dbReference type="ChEBI" id="CHEBI:57692"/>
    </cofactor>
</comment>
<evidence type="ECO:0000256" key="6">
    <source>
        <dbReference type="ARBA" id="ARBA00022630"/>
    </source>
</evidence>
<reference evidence="18 19" key="1">
    <citation type="submission" date="2023-04" db="EMBL/GenBank/DDBJ databases">
        <title>Genome of Basidiobolus ranarum AG-B5.</title>
        <authorList>
            <person name="Stajich J.E."/>
            <person name="Carter-House D."/>
            <person name="Gryganskyi A."/>
        </authorList>
    </citation>
    <scope>NUCLEOTIDE SEQUENCE [LARGE SCALE GENOMIC DNA]</scope>
    <source>
        <strain evidence="18 19">AG-B5</strain>
    </source>
</reference>
<comment type="similarity">
    <text evidence="5 12">Belongs to the acyl-CoA oxidase family.</text>
</comment>